<dbReference type="KEGG" id="mmed:Mame_01689"/>
<sequence>MARSLVDLSSILLLGMAVAAAIIQSRPFMLSGLRYERPYMLFFCYAIAISIFSTQANLATSGSEIFVLNRFVFLAMALPYVVNSERKVHKLTRFLFALIILQAAIGMLQLIGGQTVIDLFRPNDYSNVLTGDSRSFTSNRGLSRNMLIGSMGDFISFGYMMLLGMIFAIARLKRGTGTFALLLLFLTLIFFSGSRTIFLAALVLLALYVFSRARLIWRVAMVLITLVVVPIGFAILTQLAAAVRFEYTNFLSLFSTQMISALMNQRLGHLFLYLPTLLGDPMVLIGFSPDRSLIERYIFENYSQQLPYTYLATFYYTLEDFYPIALLSYYGLIGTALFYLAQYRIFAGAKSDRTSDSPVLAQAATIVFWAIIGINILSLGNQSFENRGLSFMFWTSVGLYASAIRCSHFKNELKTTEARSPSQRFKTI</sequence>
<keyword evidence="1" id="KW-0472">Membrane</keyword>
<dbReference type="Proteomes" id="UP000191135">
    <property type="component" value="Chromosome"/>
</dbReference>
<gene>
    <name evidence="2" type="ORF">Mame_01689</name>
</gene>
<dbReference type="AlphaFoldDB" id="A0A1U9Z008"/>
<proteinExistence type="predicted"/>
<evidence type="ECO:0000313" key="3">
    <source>
        <dbReference type="Proteomes" id="UP000191135"/>
    </source>
</evidence>
<feature type="transmembrane region" description="Helical" evidence="1">
    <location>
        <begin position="267"/>
        <end position="287"/>
    </location>
</feature>
<keyword evidence="3" id="KW-1185">Reference proteome</keyword>
<evidence type="ECO:0000313" key="2">
    <source>
        <dbReference type="EMBL" id="AQZ51036.1"/>
    </source>
</evidence>
<feature type="transmembrane region" description="Helical" evidence="1">
    <location>
        <begin position="321"/>
        <end position="340"/>
    </location>
</feature>
<dbReference type="InterPro" id="IPR051533">
    <property type="entry name" value="WaaL-like"/>
</dbReference>
<feature type="transmembrane region" description="Helical" evidence="1">
    <location>
        <begin position="6"/>
        <end position="23"/>
    </location>
</feature>
<feature type="transmembrane region" description="Helical" evidence="1">
    <location>
        <begin position="181"/>
        <end position="209"/>
    </location>
</feature>
<keyword evidence="1" id="KW-1133">Transmembrane helix</keyword>
<keyword evidence="1" id="KW-0812">Transmembrane</keyword>
<feature type="transmembrane region" description="Helical" evidence="1">
    <location>
        <begin position="65"/>
        <end position="82"/>
    </location>
</feature>
<keyword evidence="2" id="KW-0436">Ligase</keyword>
<protein>
    <submittedName>
        <fullName evidence="2">Lipid A core-O-antigen ligase</fullName>
    </submittedName>
</protein>
<feature type="transmembrane region" description="Helical" evidence="1">
    <location>
        <begin position="360"/>
        <end position="379"/>
    </location>
</feature>
<feature type="transmembrane region" description="Helical" evidence="1">
    <location>
        <begin position="215"/>
        <end position="236"/>
    </location>
</feature>
<evidence type="ECO:0000256" key="1">
    <source>
        <dbReference type="SAM" id="Phobius"/>
    </source>
</evidence>
<feature type="transmembrane region" description="Helical" evidence="1">
    <location>
        <begin position="146"/>
        <end position="169"/>
    </location>
</feature>
<organism evidence="2 3">
    <name type="scientific">Martelella mediterranea DSM 17316</name>
    <dbReference type="NCBI Taxonomy" id="1122214"/>
    <lineage>
        <taxon>Bacteria</taxon>
        <taxon>Pseudomonadati</taxon>
        <taxon>Pseudomonadota</taxon>
        <taxon>Alphaproteobacteria</taxon>
        <taxon>Hyphomicrobiales</taxon>
        <taxon>Aurantimonadaceae</taxon>
        <taxon>Martelella</taxon>
    </lineage>
</organism>
<reference evidence="2 3" key="1">
    <citation type="submission" date="2017-03" db="EMBL/GenBank/DDBJ databases">
        <title>Foreign affairs: Plasmid Transfer between Roseobacters and Rhizobia.</title>
        <authorList>
            <person name="Bartling P."/>
            <person name="Bunk B."/>
            <person name="Overmann J."/>
            <person name="Brinkmann H."/>
            <person name="Petersen J."/>
        </authorList>
    </citation>
    <scope>NUCLEOTIDE SEQUENCE [LARGE SCALE GENOMIC DNA]</scope>
    <source>
        <strain evidence="2 3">MACL11</strain>
    </source>
</reference>
<dbReference type="PANTHER" id="PTHR37422">
    <property type="entry name" value="TEICHURONIC ACID BIOSYNTHESIS PROTEIN TUAE"/>
    <property type="match status" value="1"/>
</dbReference>
<dbReference type="PANTHER" id="PTHR37422:SF13">
    <property type="entry name" value="LIPOPOLYSACCHARIDE BIOSYNTHESIS PROTEIN PA4999-RELATED"/>
    <property type="match status" value="1"/>
</dbReference>
<feature type="transmembrane region" description="Helical" evidence="1">
    <location>
        <begin position="39"/>
        <end position="59"/>
    </location>
</feature>
<name>A0A1U9Z008_9HYPH</name>
<dbReference type="GO" id="GO:0016874">
    <property type="term" value="F:ligase activity"/>
    <property type="evidence" value="ECO:0007669"/>
    <property type="project" value="UniProtKB-KW"/>
</dbReference>
<dbReference type="STRING" id="1122214.Mame_01689"/>
<dbReference type="EMBL" id="CP020330">
    <property type="protein sequence ID" value="AQZ51036.1"/>
    <property type="molecule type" value="Genomic_DNA"/>
</dbReference>
<accession>A0A1U9Z008</accession>
<feature type="transmembrane region" description="Helical" evidence="1">
    <location>
        <begin position="94"/>
        <end position="117"/>
    </location>
</feature>
<feature type="transmembrane region" description="Helical" evidence="1">
    <location>
        <begin position="391"/>
        <end position="409"/>
    </location>
</feature>